<evidence type="ECO:0000259" key="8">
    <source>
        <dbReference type="PROSITE" id="PS50943"/>
    </source>
</evidence>
<gene>
    <name evidence="10" type="ORF">ACFSYJ_09890</name>
</gene>
<dbReference type="Gene3D" id="1.10.260.40">
    <property type="entry name" value="lambda repressor-like DNA-binding domains"/>
    <property type="match status" value="1"/>
</dbReference>
<evidence type="ECO:0000256" key="1">
    <source>
        <dbReference type="ARBA" id="ARBA00005820"/>
    </source>
</evidence>
<feature type="region of interest" description="Disordered" evidence="7">
    <location>
        <begin position="325"/>
        <end position="353"/>
    </location>
</feature>
<dbReference type="Gene3D" id="3.40.50.300">
    <property type="entry name" value="P-loop containing nucleotide triphosphate hydrolases"/>
    <property type="match status" value="1"/>
</dbReference>
<keyword evidence="3 6" id="KW-0238">DNA-binding</keyword>
<evidence type="ECO:0000313" key="11">
    <source>
        <dbReference type="Proteomes" id="UP001597419"/>
    </source>
</evidence>
<dbReference type="Pfam" id="PF03704">
    <property type="entry name" value="BTAD"/>
    <property type="match status" value="1"/>
</dbReference>
<evidence type="ECO:0000256" key="6">
    <source>
        <dbReference type="PROSITE-ProRule" id="PRU01091"/>
    </source>
</evidence>
<protein>
    <submittedName>
        <fullName evidence="10">BTAD domain-containing putative transcriptional regulator</fullName>
    </submittedName>
</protein>
<sequence>MSMRQAEPFGERLRAARLRAGLSQAELARRAGVSERTLRGVELGTVGRPRGESTRRLAEAAGLRPPEPARGAEQPPGPRISVLGPLAFWHNGNPVEVGALKQRTLLAVLALQPDRAIGRDELAGLLWGEDPPKSAANLLHTYVARLRRILEPDRDAGAVPLIAATRGGYRLRVTGDQLDLPRFDELIGEADRHRAAGNPRAALDAYETALGLWRGALLTNVDSRIRAHPAAVAVLRRRTEATLRYADTARELGRAGAAVARLRALADEEPLHEGLAARLMLALAGDGQQAEALRRFTGIRARLAAELGVDPGADLREAHRRVLAQEVPGPEDGRAGEAPPARPVPRQLPAPPRLFTGRTRELARLGAALDAGADRRGTMVISALGGIGGIGKTWLALHWAHRNAHRFPDGQLYVNLRGFDPTAEPVPPAVAVRGFLDALRVAPEAIPADEQARFALYRSLVAERRMLVVLDNARDAAQAAALLPGGPECVVVVTSRHRLGGLVATHGALLLTLDVWTEGEGRELLTRHLGAGRVAAEPDAVDDLLALCGGLPLALGIVAARVATQPGLPLRALADELRDTAGRLDALDAGEVSANLRAVFTASTHALDEAAATLFGLLGLAPGPDIGLAAAAALAGLPAAGTRVLLRELEAAHLVAQPVPGRYRMHDLVRLHAAEQARRGLAGSVRAAALGRLVDYFLHTAYAGERLLEPHRPPIEPGVPAGHVRPDPLDDEAGALAWFDAEHHCLLAAHRFAATEGRDEQAWRLAWSLDTFHYRRGHLADNLRVWLDGLGAARRLGTPTALSWAHRRLGHAYARLGRRADGIEHLREAVAATERTGDVANLGNTHRFLALALAQQGEDELARTHATESLRLFGTLDDPVGAANAHNLLGRCHVRLGNHTEARAHCERALALHRGHADRQGEANALDSLGYLAQHAGHYAEAIARYREALAVQQEIDNTYDRAGTLGRLGTALEAVGRHAGARDAWRQAVDLYRAQHREEEAGALAARLAAPPADRAG</sequence>
<dbReference type="PANTHER" id="PTHR35807:SF1">
    <property type="entry name" value="TRANSCRIPTIONAL REGULATOR REDD"/>
    <property type="match status" value="1"/>
</dbReference>
<dbReference type="CDD" id="cd00383">
    <property type="entry name" value="trans_reg_C"/>
    <property type="match status" value="1"/>
</dbReference>
<dbReference type="Proteomes" id="UP001597419">
    <property type="component" value="Unassembled WGS sequence"/>
</dbReference>
<comment type="caution">
    <text evidence="10">The sequence shown here is derived from an EMBL/GenBank/DDBJ whole genome shotgun (WGS) entry which is preliminary data.</text>
</comment>
<dbReference type="PROSITE" id="PS50005">
    <property type="entry name" value="TPR"/>
    <property type="match status" value="1"/>
</dbReference>
<evidence type="ECO:0000313" key="10">
    <source>
        <dbReference type="EMBL" id="MFD2458915.1"/>
    </source>
</evidence>
<accession>A0ABW5GF39</accession>
<dbReference type="PRINTS" id="PR00364">
    <property type="entry name" value="DISEASERSIST"/>
</dbReference>
<dbReference type="EMBL" id="JBHUKU010000004">
    <property type="protein sequence ID" value="MFD2458915.1"/>
    <property type="molecule type" value="Genomic_DNA"/>
</dbReference>
<dbReference type="Gene3D" id="1.25.40.10">
    <property type="entry name" value="Tetratricopeptide repeat domain"/>
    <property type="match status" value="2"/>
</dbReference>
<organism evidence="10 11">
    <name type="scientific">Amycolatopsis samaneae</name>
    <dbReference type="NCBI Taxonomy" id="664691"/>
    <lineage>
        <taxon>Bacteria</taxon>
        <taxon>Bacillati</taxon>
        <taxon>Actinomycetota</taxon>
        <taxon>Actinomycetes</taxon>
        <taxon>Pseudonocardiales</taxon>
        <taxon>Pseudonocardiaceae</taxon>
        <taxon>Amycolatopsis</taxon>
    </lineage>
</organism>
<proteinExistence type="inferred from homology"/>
<keyword evidence="4" id="KW-0804">Transcription</keyword>
<dbReference type="RefSeq" id="WP_345387112.1">
    <property type="nucleotide sequence ID" value="NZ_BAABHG010000002.1"/>
</dbReference>
<keyword evidence="11" id="KW-1185">Reference proteome</keyword>
<comment type="similarity">
    <text evidence="1">Belongs to the AfsR/DnrI/RedD regulatory family.</text>
</comment>
<dbReference type="SMART" id="SM00028">
    <property type="entry name" value="TPR"/>
    <property type="match status" value="6"/>
</dbReference>
<dbReference type="SMART" id="SM00862">
    <property type="entry name" value="Trans_reg_C"/>
    <property type="match status" value="1"/>
</dbReference>
<evidence type="ECO:0000256" key="4">
    <source>
        <dbReference type="ARBA" id="ARBA00023163"/>
    </source>
</evidence>
<dbReference type="InterPro" id="IPR016032">
    <property type="entry name" value="Sig_transdc_resp-reg_C-effctor"/>
</dbReference>
<dbReference type="PROSITE" id="PS50943">
    <property type="entry name" value="HTH_CROC1"/>
    <property type="match status" value="1"/>
</dbReference>
<dbReference type="SUPFAM" id="SSF47413">
    <property type="entry name" value="lambda repressor-like DNA-binding domains"/>
    <property type="match status" value="1"/>
</dbReference>
<dbReference type="SUPFAM" id="SSF52540">
    <property type="entry name" value="P-loop containing nucleoside triphosphate hydrolases"/>
    <property type="match status" value="1"/>
</dbReference>
<evidence type="ECO:0000256" key="3">
    <source>
        <dbReference type="ARBA" id="ARBA00023125"/>
    </source>
</evidence>
<dbReference type="SMART" id="SM01043">
    <property type="entry name" value="BTAD"/>
    <property type="match status" value="1"/>
</dbReference>
<dbReference type="CDD" id="cd00093">
    <property type="entry name" value="HTH_XRE"/>
    <property type="match status" value="1"/>
</dbReference>
<keyword evidence="5" id="KW-0802">TPR repeat</keyword>
<dbReference type="PANTHER" id="PTHR35807">
    <property type="entry name" value="TRANSCRIPTIONAL REGULATOR REDD-RELATED"/>
    <property type="match status" value="1"/>
</dbReference>
<dbReference type="PROSITE" id="PS51755">
    <property type="entry name" value="OMPR_PHOB"/>
    <property type="match status" value="1"/>
</dbReference>
<evidence type="ECO:0000259" key="9">
    <source>
        <dbReference type="PROSITE" id="PS51755"/>
    </source>
</evidence>
<dbReference type="InterPro" id="IPR001387">
    <property type="entry name" value="Cro/C1-type_HTH"/>
</dbReference>
<evidence type="ECO:0000256" key="7">
    <source>
        <dbReference type="SAM" id="MobiDB-lite"/>
    </source>
</evidence>
<dbReference type="SMART" id="SM00530">
    <property type="entry name" value="HTH_XRE"/>
    <property type="match status" value="1"/>
</dbReference>
<reference evidence="11" key="1">
    <citation type="journal article" date="2019" name="Int. J. Syst. Evol. Microbiol.">
        <title>The Global Catalogue of Microorganisms (GCM) 10K type strain sequencing project: providing services to taxonomists for standard genome sequencing and annotation.</title>
        <authorList>
            <consortium name="The Broad Institute Genomics Platform"/>
            <consortium name="The Broad Institute Genome Sequencing Center for Infectious Disease"/>
            <person name="Wu L."/>
            <person name="Ma J."/>
        </authorList>
    </citation>
    <scope>NUCLEOTIDE SEQUENCE [LARGE SCALE GENOMIC DNA]</scope>
    <source>
        <strain evidence="11">CGMCC 4.7643</strain>
    </source>
</reference>
<evidence type="ECO:0000256" key="5">
    <source>
        <dbReference type="PROSITE-ProRule" id="PRU00339"/>
    </source>
</evidence>
<feature type="domain" description="OmpR/PhoB-type" evidence="9">
    <location>
        <begin position="69"/>
        <end position="173"/>
    </location>
</feature>
<feature type="DNA-binding region" description="OmpR/PhoB-type" evidence="6">
    <location>
        <begin position="69"/>
        <end position="173"/>
    </location>
</feature>
<dbReference type="Pfam" id="PF13560">
    <property type="entry name" value="HTH_31"/>
    <property type="match status" value="1"/>
</dbReference>
<dbReference type="InterPro" id="IPR036388">
    <property type="entry name" value="WH-like_DNA-bd_sf"/>
</dbReference>
<dbReference type="InterPro" id="IPR051677">
    <property type="entry name" value="AfsR-DnrI-RedD_regulator"/>
</dbReference>
<keyword evidence="2" id="KW-0805">Transcription regulation</keyword>
<feature type="region of interest" description="Disordered" evidence="7">
    <location>
        <begin position="42"/>
        <end position="77"/>
    </location>
</feature>
<dbReference type="InterPro" id="IPR019734">
    <property type="entry name" value="TPR_rpt"/>
</dbReference>
<feature type="compositionally biased region" description="Pro residues" evidence="7">
    <location>
        <begin position="340"/>
        <end position="352"/>
    </location>
</feature>
<dbReference type="InterPro" id="IPR010982">
    <property type="entry name" value="Lambda_DNA-bd_dom_sf"/>
</dbReference>
<dbReference type="SUPFAM" id="SSF46894">
    <property type="entry name" value="C-terminal effector domain of the bipartite response regulators"/>
    <property type="match status" value="1"/>
</dbReference>
<feature type="domain" description="HTH cro/C1-type" evidence="8">
    <location>
        <begin position="13"/>
        <end position="69"/>
    </location>
</feature>
<dbReference type="Pfam" id="PF00486">
    <property type="entry name" value="Trans_reg_C"/>
    <property type="match status" value="1"/>
</dbReference>
<dbReference type="SUPFAM" id="SSF48452">
    <property type="entry name" value="TPR-like"/>
    <property type="match status" value="2"/>
</dbReference>
<name>A0ABW5GF39_9PSEU</name>
<dbReference type="InterPro" id="IPR001867">
    <property type="entry name" value="OmpR/PhoB-type_DNA-bd"/>
</dbReference>
<dbReference type="Gene3D" id="1.10.10.10">
    <property type="entry name" value="Winged helix-like DNA-binding domain superfamily/Winged helix DNA-binding domain"/>
    <property type="match status" value="1"/>
</dbReference>
<dbReference type="Pfam" id="PF13424">
    <property type="entry name" value="TPR_12"/>
    <property type="match status" value="2"/>
</dbReference>
<feature type="repeat" description="TPR" evidence="5">
    <location>
        <begin position="923"/>
        <end position="956"/>
    </location>
</feature>
<feature type="compositionally biased region" description="Basic and acidic residues" evidence="7">
    <location>
        <begin position="49"/>
        <end position="58"/>
    </location>
</feature>
<evidence type="ECO:0000256" key="2">
    <source>
        <dbReference type="ARBA" id="ARBA00023015"/>
    </source>
</evidence>
<dbReference type="InterPro" id="IPR027417">
    <property type="entry name" value="P-loop_NTPase"/>
</dbReference>
<dbReference type="InterPro" id="IPR011990">
    <property type="entry name" value="TPR-like_helical_dom_sf"/>
</dbReference>
<dbReference type="InterPro" id="IPR005158">
    <property type="entry name" value="BTAD"/>
</dbReference>